<feature type="compositionally biased region" description="Basic and acidic residues" evidence="1">
    <location>
        <begin position="44"/>
        <end position="54"/>
    </location>
</feature>
<evidence type="ECO:0000256" key="1">
    <source>
        <dbReference type="SAM" id="MobiDB-lite"/>
    </source>
</evidence>
<keyword evidence="2" id="KW-0472">Membrane</keyword>
<protein>
    <submittedName>
        <fullName evidence="3">DUF2993 domain-containing protein</fullName>
    </submittedName>
</protein>
<comment type="caution">
    <text evidence="3">The sequence shown here is derived from an EMBL/GenBank/DDBJ whole genome shotgun (WGS) entry which is preliminary data.</text>
</comment>
<dbReference type="AlphaFoldDB" id="A0A2S9PTF2"/>
<name>A0A2S9PTF2_9ACTN</name>
<organism evidence="3 4">
    <name type="scientific">Streptomyces solincola</name>
    <dbReference type="NCBI Taxonomy" id="2100817"/>
    <lineage>
        <taxon>Bacteria</taxon>
        <taxon>Bacillati</taxon>
        <taxon>Actinomycetota</taxon>
        <taxon>Actinomycetes</taxon>
        <taxon>Kitasatosporales</taxon>
        <taxon>Streptomycetaceae</taxon>
        <taxon>Streptomyces</taxon>
    </lineage>
</organism>
<keyword evidence="2" id="KW-1133">Transmembrane helix</keyword>
<keyword evidence="2" id="KW-0812">Transmembrane</keyword>
<dbReference type="Pfam" id="PF11209">
    <property type="entry name" value="LmeA"/>
    <property type="match status" value="1"/>
</dbReference>
<evidence type="ECO:0000313" key="4">
    <source>
        <dbReference type="Proteomes" id="UP000239322"/>
    </source>
</evidence>
<dbReference type="OrthoDB" id="3215846at2"/>
<evidence type="ECO:0000313" key="3">
    <source>
        <dbReference type="EMBL" id="PRH77663.1"/>
    </source>
</evidence>
<keyword evidence="4" id="KW-1185">Reference proteome</keyword>
<feature type="region of interest" description="Disordered" evidence="1">
    <location>
        <begin position="1"/>
        <end position="78"/>
    </location>
</feature>
<dbReference type="InterPro" id="IPR021373">
    <property type="entry name" value="DUF2993"/>
</dbReference>
<reference evidence="3 4" key="1">
    <citation type="submission" date="2018-03" db="EMBL/GenBank/DDBJ databases">
        <title>Novel Streptomyces sp. from soil.</title>
        <authorList>
            <person name="Tan G.Y.A."/>
            <person name="Lee Z.Y."/>
        </authorList>
    </citation>
    <scope>NUCLEOTIDE SEQUENCE [LARGE SCALE GENOMIC DNA]</scope>
    <source>
        <strain evidence="3 4">ST5x</strain>
    </source>
</reference>
<sequence>MRPPTRMTPSHPRPYANPYDELAELADPEPDAWHAPDPAAGSGPERRPGGRDDFSDLTGAVRSDREREEWSPPSHRGRSRLAGVSLAVKLVVAALVGAVLLVAGDRLAVAYAERKTEERIQQSLHLAARPQVDIDGFPFLTQVLDKRIGQARVSVPDVAASKVSLSEVHATARNVHVVGDLPSSVQGAVVDRMDGDVLLSFEDLSRELGASQLTFSQAGPRDVKVAGTLPVAGREIRLQARARVGAEDGRKLSTVIGDMRLDVPGLFTYRPGRGPGAGLRLHPEAARRVASTAAQAKALFSVPAITQRLGLPESAIDRALSGEKELSRLTGSPLFLQRLSQVNLVDLVVDHPWLLEKAGIDPGLVDALLKLRPPALTDRLSFSYELPAAARDVRVREVAVERDGIRARLLGTGLAFGSTG</sequence>
<gene>
    <name evidence="3" type="ORF">C6N75_19075</name>
</gene>
<proteinExistence type="predicted"/>
<feature type="compositionally biased region" description="Acidic residues" evidence="1">
    <location>
        <begin position="21"/>
        <end position="30"/>
    </location>
</feature>
<evidence type="ECO:0000256" key="2">
    <source>
        <dbReference type="SAM" id="Phobius"/>
    </source>
</evidence>
<dbReference type="EMBL" id="PVLV01000290">
    <property type="protein sequence ID" value="PRH77663.1"/>
    <property type="molecule type" value="Genomic_DNA"/>
</dbReference>
<accession>A0A2S9PTF2</accession>
<dbReference type="Proteomes" id="UP000239322">
    <property type="component" value="Unassembled WGS sequence"/>
</dbReference>
<feature type="transmembrane region" description="Helical" evidence="2">
    <location>
        <begin position="81"/>
        <end position="104"/>
    </location>
</feature>